<proteinExistence type="predicted"/>
<dbReference type="RefSeq" id="WP_003330194.1">
    <property type="nucleotide sequence ID" value="NZ_JJRY01000037.1"/>
</dbReference>
<dbReference type="AlphaFoldDB" id="A0A072NFQ9"/>
<evidence type="ECO:0000313" key="2">
    <source>
        <dbReference type="Proteomes" id="UP000027936"/>
    </source>
</evidence>
<evidence type="ECO:0000313" key="1">
    <source>
        <dbReference type="EMBL" id="KEF36047.1"/>
    </source>
</evidence>
<dbReference type="PATRIC" id="fig|1348973.3.peg.4647"/>
<gene>
    <name evidence="1" type="ORF">M670_04776</name>
</gene>
<comment type="caution">
    <text evidence="1">The sequence shown here is derived from an EMBL/GenBank/DDBJ whole genome shotgun (WGS) entry which is preliminary data.</text>
</comment>
<protein>
    <submittedName>
        <fullName evidence="1">Uncharacterized protein</fullName>
    </submittedName>
</protein>
<accession>A0A072NFQ9</accession>
<dbReference type="Proteomes" id="UP000027936">
    <property type="component" value="Unassembled WGS sequence"/>
</dbReference>
<reference evidence="1 2" key="1">
    <citation type="submission" date="2014-04" db="EMBL/GenBank/DDBJ databases">
        <title>Draft genome sequence of Bacillus azotoformans MEV2011, a (co-) denitrifying strain unable to grow in the presence of oxygen.</title>
        <authorList>
            <person name="Nielsen M."/>
            <person name="Schreiber L."/>
            <person name="Finster K."/>
            <person name="Schramm A."/>
        </authorList>
    </citation>
    <scope>NUCLEOTIDE SEQUENCE [LARGE SCALE GENOMIC DNA]</scope>
    <source>
        <strain evidence="1 2">MEV2011</strain>
    </source>
</reference>
<organism evidence="1 2">
    <name type="scientific">Schinkia azotoformans MEV2011</name>
    <dbReference type="NCBI Taxonomy" id="1348973"/>
    <lineage>
        <taxon>Bacteria</taxon>
        <taxon>Bacillati</taxon>
        <taxon>Bacillota</taxon>
        <taxon>Bacilli</taxon>
        <taxon>Bacillales</taxon>
        <taxon>Bacillaceae</taxon>
        <taxon>Calidifontibacillus/Schinkia group</taxon>
        <taxon>Schinkia</taxon>
    </lineage>
</organism>
<dbReference type="GeneID" id="89469515"/>
<sequence>MDFKTIFHTITDKVKEAVHHLQGNNNKFSLVELASFIKNDSNTIKTSRHLLGIDLHEYTLTENDVHFLLETKGKSPEKILSLSVLKEGKALIKYRSYEPKMSSDMMISIPEIIIH</sequence>
<dbReference type="EMBL" id="JJRY01000037">
    <property type="protein sequence ID" value="KEF36047.1"/>
    <property type="molecule type" value="Genomic_DNA"/>
</dbReference>
<name>A0A072NFQ9_SCHAZ</name>